<dbReference type="PANTHER" id="PTHR45436">
    <property type="entry name" value="SENSOR HISTIDINE KINASE YKOH"/>
    <property type="match status" value="1"/>
</dbReference>
<keyword evidence="3" id="KW-0597">Phosphoprotein</keyword>
<accession>A0A1I7HUS4</accession>
<dbReference type="AlphaFoldDB" id="A0A1I7HUS4"/>
<dbReference type="CDD" id="cd00082">
    <property type="entry name" value="HisKA"/>
    <property type="match status" value="1"/>
</dbReference>
<dbReference type="InterPro" id="IPR003661">
    <property type="entry name" value="HisK_dim/P_dom"/>
</dbReference>
<dbReference type="PROSITE" id="PS50109">
    <property type="entry name" value="HIS_KIN"/>
    <property type="match status" value="1"/>
</dbReference>
<comment type="catalytic activity">
    <reaction evidence="1">
        <text>ATP + protein L-histidine = ADP + protein N-phospho-L-histidine.</text>
        <dbReference type="EC" id="2.7.13.3"/>
    </reaction>
</comment>
<keyword evidence="6" id="KW-0418">Kinase</keyword>
<dbReference type="Pfam" id="PF02518">
    <property type="entry name" value="HATPase_c"/>
    <property type="match status" value="1"/>
</dbReference>
<feature type="transmembrane region" description="Helical" evidence="8">
    <location>
        <begin position="28"/>
        <end position="49"/>
    </location>
</feature>
<dbReference type="InterPro" id="IPR036890">
    <property type="entry name" value="HATPase_C_sf"/>
</dbReference>
<keyword evidence="4" id="KW-0808">Transferase</keyword>
<keyword evidence="7 8" id="KW-1133">Transmembrane helix</keyword>
<reference evidence="10 11" key="1">
    <citation type="submission" date="2016-10" db="EMBL/GenBank/DDBJ databases">
        <authorList>
            <person name="de Groot N.N."/>
        </authorList>
    </citation>
    <scope>NUCLEOTIDE SEQUENCE [LARGE SCALE GENOMIC DNA]</scope>
    <source>
        <strain evidence="10 11">CGMCC 1.12333</strain>
    </source>
</reference>
<dbReference type="InterPro" id="IPR003594">
    <property type="entry name" value="HATPase_dom"/>
</dbReference>
<keyword evidence="11" id="KW-1185">Reference proteome</keyword>
<organism evidence="10 11">
    <name type="scientific">Pustulibacterium marinum</name>
    <dbReference type="NCBI Taxonomy" id="1224947"/>
    <lineage>
        <taxon>Bacteria</taxon>
        <taxon>Pseudomonadati</taxon>
        <taxon>Bacteroidota</taxon>
        <taxon>Flavobacteriia</taxon>
        <taxon>Flavobacteriales</taxon>
        <taxon>Flavobacteriaceae</taxon>
        <taxon>Pustulibacterium</taxon>
    </lineage>
</organism>
<dbReference type="Gene3D" id="1.10.287.130">
    <property type="match status" value="1"/>
</dbReference>
<dbReference type="Gene3D" id="3.30.565.10">
    <property type="entry name" value="Histidine kinase-like ATPase, C-terminal domain"/>
    <property type="match status" value="1"/>
</dbReference>
<dbReference type="EMBL" id="FPBK01000011">
    <property type="protein sequence ID" value="SFU64236.1"/>
    <property type="molecule type" value="Genomic_DNA"/>
</dbReference>
<keyword evidence="8" id="KW-0472">Membrane</keyword>
<proteinExistence type="predicted"/>
<dbReference type="InterPro" id="IPR050428">
    <property type="entry name" value="TCS_sensor_his_kinase"/>
</dbReference>
<evidence type="ECO:0000259" key="9">
    <source>
        <dbReference type="PROSITE" id="PS50109"/>
    </source>
</evidence>
<dbReference type="SUPFAM" id="SSF47384">
    <property type="entry name" value="Homodimeric domain of signal transducing histidine kinase"/>
    <property type="match status" value="1"/>
</dbReference>
<dbReference type="SUPFAM" id="SSF55874">
    <property type="entry name" value="ATPase domain of HSP90 chaperone/DNA topoisomerase II/histidine kinase"/>
    <property type="match status" value="1"/>
</dbReference>
<dbReference type="STRING" id="1224947.SAMN05216480_11122"/>
<evidence type="ECO:0000256" key="3">
    <source>
        <dbReference type="ARBA" id="ARBA00022553"/>
    </source>
</evidence>
<dbReference type="InterPro" id="IPR036097">
    <property type="entry name" value="HisK_dim/P_sf"/>
</dbReference>
<dbReference type="SMART" id="SM00388">
    <property type="entry name" value="HisKA"/>
    <property type="match status" value="1"/>
</dbReference>
<feature type="transmembrane region" description="Helical" evidence="8">
    <location>
        <begin position="142"/>
        <end position="164"/>
    </location>
</feature>
<dbReference type="Proteomes" id="UP000199138">
    <property type="component" value="Unassembled WGS sequence"/>
</dbReference>
<evidence type="ECO:0000313" key="11">
    <source>
        <dbReference type="Proteomes" id="UP000199138"/>
    </source>
</evidence>
<dbReference type="SMART" id="SM00387">
    <property type="entry name" value="HATPase_c"/>
    <property type="match status" value="1"/>
</dbReference>
<evidence type="ECO:0000256" key="6">
    <source>
        <dbReference type="ARBA" id="ARBA00022777"/>
    </source>
</evidence>
<feature type="domain" description="Histidine kinase" evidence="9">
    <location>
        <begin position="231"/>
        <end position="433"/>
    </location>
</feature>
<evidence type="ECO:0000256" key="5">
    <source>
        <dbReference type="ARBA" id="ARBA00022692"/>
    </source>
</evidence>
<dbReference type="EC" id="2.7.13.3" evidence="2"/>
<keyword evidence="5 8" id="KW-0812">Transmembrane</keyword>
<dbReference type="Pfam" id="PF00512">
    <property type="entry name" value="HisKA"/>
    <property type="match status" value="1"/>
</dbReference>
<evidence type="ECO:0000256" key="7">
    <source>
        <dbReference type="ARBA" id="ARBA00022989"/>
    </source>
</evidence>
<evidence type="ECO:0000256" key="1">
    <source>
        <dbReference type="ARBA" id="ARBA00000085"/>
    </source>
</evidence>
<sequence>MGVVIGLSQRINMKKAAKKIPLIRKASGNFIQISLVLMILSTSALYFYVNNLLQREEEEELYSTTARISAVLEKEDLDLQLSPMVEVRKVSGYKPEILKDTIIYDPSQREMETFRELISYQKIKGQYYQISTRTLVVESDEVLFAIVVSYIIIILIMFVFLYYFNQKTSSKLWQPFFANLQTMKAFSIHAEFPIETVDSDILEFTELGGEIEVLTEKVRADYRNLKQFTEDVSHELQTPLAIIQAKIENMLNEGLLNNQQYQSLTSIQRDIYRLTQLNKRLTLLTKIENNQFLKIQPIYLHVILEQLIANLSEISPVRIDYFSQATPDVTMDVYLAEILCSNLVSNAIKYSYSSQPITVKLDKHQLVVSNYGKNPIHHPDKLFIRFYKESEINRATGLGLAIVKRICVLYGFNITYSYKEDKHIFSVEFDSFI</sequence>
<dbReference type="GO" id="GO:0000155">
    <property type="term" value="F:phosphorelay sensor kinase activity"/>
    <property type="evidence" value="ECO:0007669"/>
    <property type="project" value="InterPro"/>
</dbReference>
<evidence type="ECO:0000256" key="2">
    <source>
        <dbReference type="ARBA" id="ARBA00012438"/>
    </source>
</evidence>
<name>A0A1I7HUS4_9FLAO</name>
<protein>
    <recommendedName>
        <fullName evidence="2">histidine kinase</fullName>
        <ecNumber evidence="2">2.7.13.3</ecNumber>
    </recommendedName>
</protein>
<gene>
    <name evidence="10" type="ORF">SAMN05216480_11122</name>
</gene>
<evidence type="ECO:0000256" key="4">
    <source>
        <dbReference type="ARBA" id="ARBA00022679"/>
    </source>
</evidence>
<evidence type="ECO:0000256" key="8">
    <source>
        <dbReference type="SAM" id="Phobius"/>
    </source>
</evidence>
<dbReference type="GO" id="GO:0005886">
    <property type="term" value="C:plasma membrane"/>
    <property type="evidence" value="ECO:0007669"/>
    <property type="project" value="TreeGrafter"/>
</dbReference>
<evidence type="ECO:0000313" key="10">
    <source>
        <dbReference type="EMBL" id="SFU64236.1"/>
    </source>
</evidence>
<dbReference type="InterPro" id="IPR005467">
    <property type="entry name" value="His_kinase_dom"/>
</dbReference>
<dbReference type="PANTHER" id="PTHR45436:SF5">
    <property type="entry name" value="SENSOR HISTIDINE KINASE TRCS"/>
    <property type="match status" value="1"/>
</dbReference>